<evidence type="ECO:0000256" key="7">
    <source>
        <dbReference type="ARBA" id="ARBA00022927"/>
    </source>
</evidence>
<evidence type="ECO:0000256" key="11">
    <source>
        <dbReference type="PROSITE-ProRule" id="PRU00221"/>
    </source>
</evidence>
<dbReference type="GO" id="GO:0016746">
    <property type="term" value="F:acyltransferase activity"/>
    <property type="evidence" value="ECO:0007669"/>
    <property type="project" value="UniProtKB-KW"/>
</dbReference>
<comment type="similarity">
    <text evidence="9">Belongs to the WD repeat peroxin-7 family.</text>
</comment>
<evidence type="ECO:0000256" key="6">
    <source>
        <dbReference type="ARBA" id="ARBA00022737"/>
    </source>
</evidence>
<dbReference type="InterPro" id="IPR001680">
    <property type="entry name" value="WD40_rpt"/>
</dbReference>
<accession>A0A3R8GCS7</accession>
<keyword evidence="4" id="KW-0963">Cytoplasm</keyword>
<evidence type="ECO:0000256" key="5">
    <source>
        <dbReference type="ARBA" id="ARBA00022574"/>
    </source>
</evidence>
<keyword evidence="12" id="KW-0808">Transferase</keyword>
<evidence type="ECO:0000256" key="2">
    <source>
        <dbReference type="ARBA" id="ARBA00004514"/>
    </source>
</evidence>
<evidence type="ECO:0000256" key="9">
    <source>
        <dbReference type="ARBA" id="ARBA00024017"/>
    </source>
</evidence>
<dbReference type="GO" id="GO:0016558">
    <property type="term" value="P:protein import into peroxisome matrix"/>
    <property type="evidence" value="ECO:0007669"/>
    <property type="project" value="InterPro"/>
</dbReference>
<dbReference type="Proteomes" id="UP000284452">
    <property type="component" value="Unassembled WGS sequence"/>
</dbReference>
<dbReference type="Pfam" id="PF00400">
    <property type="entry name" value="WD40"/>
    <property type="match status" value="5"/>
</dbReference>
<dbReference type="PANTHER" id="PTHR46027:SF1">
    <property type="entry name" value="PEROXISOMAL TARGETING SIGNAL 2 RECEPTOR"/>
    <property type="match status" value="1"/>
</dbReference>
<keyword evidence="5 11" id="KW-0853">WD repeat</keyword>
<gene>
    <name evidence="12" type="ORF">TGCAST_201850</name>
</gene>
<feature type="repeat" description="WD" evidence="11">
    <location>
        <begin position="307"/>
        <end position="322"/>
    </location>
</feature>
<dbReference type="InterPro" id="IPR015943">
    <property type="entry name" value="WD40/YVTN_repeat-like_dom_sf"/>
</dbReference>
<keyword evidence="7" id="KW-0653">Protein transport</keyword>
<comment type="subcellular location">
    <subcellularLocation>
        <location evidence="2">Cytoplasm</location>
        <location evidence="2">Cytosol</location>
    </subcellularLocation>
    <subcellularLocation>
        <location evidence="1">Peroxisome matrix</location>
    </subcellularLocation>
</comment>
<dbReference type="AlphaFoldDB" id="A0A3R8GCS7"/>
<dbReference type="PROSITE" id="PS00678">
    <property type="entry name" value="WD_REPEATS_1"/>
    <property type="match status" value="2"/>
</dbReference>
<evidence type="ECO:0000256" key="10">
    <source>
        <dbReference type="ARBA" id="ARBA00032565"/>
    </source>
</evidence>
<dbReference type="GO" id="GO:0005053">
    <property type="term" value="F:peroxisome matrix targeting signal-2 binding"/>
    <property type="evidence" value="ECO:0007669"/>
    <property type="project" value="InterPro"/>
</dbReference>
<keyword evidence="3" id="KW-0813">Transport</keyword>
<dbReference type="SMART" id="SM00320">
    <property type="entry name" value="WD40"/>
    <property type="match status" value="6"/>
</dbReference>
<reference evidence="12 13" key="1">
    <citation type="submission" date="2017-10" db="EMBL/GenBank/DDBJ databases">
        <authorList>
            <person name="Sibley D."/>
            <person name="Venepally P."/>
            <person name="Karamycheva S."/>
            <person name="Hadjithomas M."/>
            <person name="Khan A."/>
            <person name="Brunk B."/>
            <person name="Roos D."/>
            <person name="Caler E."/>
            <person name="Lorenzi H."/>
        </authorList>
    </citation>
    <scope>NUCLEOTIDE SEQUENCE [LARGE SCALE GENOMIC DNA]</scope>
    <source>
        <strain evidence="12 13">CAST</strain>
    </source>
</reference>
<feature type="repeat" description="WD" evidence="11">
    <location>
        <begin position="122"/>
        <end position="164"/>
    </location>
</feature>
<name>A0A3R8GCS7_TOXGO</name>
<dbReference type="VEuPathDB" id="ToxoDB:TGCAST_201850"/>
<evidence type="ECO:0000256" key="4">
    <source>
        <dbReference type="ARBA" id="ARBA00022490"/>
    </source>
</evidence>
<dbReference type="SUPFAM" id="SSF50978">
    <property type="entry name" value="WD40 repeat-like"/>
    <property type="match status" value="1"/>
</dbReference>
<dbReference type="InterPro" id="IPR019775">
    <property type="entry name" value="WD40_repeat_CS"/>
</dbReference>
<organism evidence="12 13">
    <name type="scientific">Toxoplasma gondii CAST</name>
    <dbReference type="NCBI Taxonomy" id="943122"/>
    <lineage>
        <taxon>Eukaryota</taxon>
        <taxon>Sar</taxon>
        <taxon>Alveolata</taxon>
        <taxon>Apicomplexa</taxon>
        <taxon>Conoidasida</taxon>
        <taxon>Coccidia</taxon>
        <taxon>Eucoccidiorida</taxon>
        <taxon>Eimeriorina</taxon>
        <taxon>Sarcocystidae</taxon>
        <taxon>Toxoplasma</taxon>
    </lineage>
</organism>
<evidence type="ECO:0000256" key="8">
    <source>
        <dbReference type="ARBA" id="ARBA00023140"/>
    </source>
</evidence>
<dbReference type="GO" id="GO:0005782">
    <property type="term" value="C:peroxisomal matrix"/>
    <property type="evidence" value="ECO:0007669"/>
    <property type="project" value="UniProtKB-SubCell"/>
</dbReference>
<dbReference type="InterPro" id="IPR044536">
    <property type="entry name" value="PEX7"/>
</dbReference>
<feature type="repeat" description="WD" evidence="11">
    <location>
        <begin position="184"/>
        <end position="218"/>
    </location>
</feature>
<keyword evidence="12" id="KW-0012">Acyltransferase</keyword>
<dbReference type="GO" id="GO:0005829">
    <property type="term" value="C:cytosol"/>
    <property type="evidence" value="ECO:0007669"/>
    <property type="project" value="UniProtKB-SubCell"/>
</dbReference>
<keyword evidence="6" id="KW-0677">Repeat</keyword>
<dbReference type="Gene3D" id="2.130.10.10">
    <property type="entry name" value="YVTN repeat-like/Quinoprotein amine dehydrogenase"/>
    <property type="match status" value="1"/>
</dbReference>
<keyword evidence="8" id="KW-0576">Peroxisome</keyword>
<dbReference type="PANTHER" id="PTHR46027">
    <property type="entry name" value="PEROXISOMAL TARGETING SIGNAL 2 RECEPTOR"/>
    <property type="match status" value="1"/>
</dbReference>
<dbReference type="InterPro" id="IPR036322">
    <property type="entry name" value="WD40_repeat_dom_sf"/>
</dbReference>
<evidence type="ECO:0000313" key="12">
    <source>
        <dbReference type="EMBL" id="RQX73374.1"/>
    </source>
</evidence>
<proteinExistence type="inferred from homology"/>
<protein>
    <recommendedName>
        <fullName evidence="10">Peroxin-7</fullName>
    </recommendedName>
</protein>
<evidence type="ECO:0000256" key="3">
    <source>
        <dbReference type="ARBA" id="ARBA00022448"/>
    </source>
</evidence>
<dbReference type="EMBL" id="AHIV02000613">
    <property type="protein sequence ID" value="RQX73374.1"/>
    <property type="molecule type" value="Genomic_DNA"/>
</dbReference>
<comment type="caution">
    <text evidence="12">The sequence shown here is derived from an EMBL/GenBank/DDBJ whole genome shotgun (WGS) entry which is preliminary data.</text>
</comment>
<dbReference type="PROSITE" id="PS50082">
    <property type="entry name" value="WD_REPEATS_2"/>
    <property type="match status" value="3"/>
</dbReference>
<evidence type="ECO:0000256" key="1">
    <source>
        <dbReference type="ARBA" id="ARBA00004253"/>
    </source>
</evidence>
<dbReference type="PROSITE" id="PS50294">
    <property type="entry name" value="WD_REPEATS_REGION"/>
    <property type="match status" value="1"/>
</dbReference>
<evidence type="ECO:0000313" key="13">
    <source>
        <dbReference type="Proteomes" id="UP000284452"/>
    </source>
</evidence>
<sequence length="453" mass="49793">MTEMERVQPSRIDQPLTTWRTGHDVRPVDSFLQGRARVIQLPLCCQSCHFSPFRPDLLAVATAELFGIAGAGRLHVFSISNGTFLHSPEVQDKAAPSWQRSLPLPEGAVGNPWTTTHFEIASMGTSDAITDCAWSESNEYVIAAACGDGVTRLWDFRSQKADLTQIRGNNAGASDVAARSAVELRGHRAEVCGVDWSTLDRQLLLSSSWDGKAMMWDVLHLACVCVLPHSACVYAASFSPRRRNVVASVSADGRLRLFDLNSPPPPNTLAGPNFLGRHHGTLVCDQEAHGGCEVLCFDWSKYHENEIFTGGSNGSVRLWDLRAMAKGPLMDMAGIHKLAVRDLKCSPFSGDVLATASYDTNVKVTSIARRLQTGFLEKTETQGSVGASLSKESFTTAQQKVFSHHAEFVMGIDWSLFQPHFIASASWDRHTCLWSPLGDELQYPPLIRRNARQ</sequence>